<gene>
    <name evidence="1" type="ORF">CK203_032708</name>
</gene>
<dbReference type="AlphaFoldDB" id="A0A438I8G8"/>
<organism evidence="1 2">
    <name type="scientific">Vitis vinifera</name>
    <name type="common">Grape</name>
    <dbReference type="NCBI Taxonomy" id="29760"/>
    <lineage>
        <taxon>Eukaryota</taxon>
        <taxon>Viridiplantae</taxon>
        <taxon>Streptophyta</taxon>
        <taxon>Embryophyta</taxon>
        <taxon>Tracheophyta</taxon>
        <taxon>Spermatophyta</taxon>
        <taxon>Magnoliopsida</taxon>
        <taxon>eudicotyledons</taxon>
        <taxon>Gunneridae</taxon>
        <taxon>Pentapetalae</taxon>
        <taxon>rosids</taxon>
        <taxon>Vitales</taxon>
        <taxon>Vitaceae</taxon>
        <taxon>Viteae</taxon>
        <taxon>Vitis</taxon>
    </lineage>
</organism>
<dbReference type="EMBL" id="QGNW01000132">
    <property type="protein sequence ID" value="RVW92957.1"/>
    <property type="molecule type" value="Genomic_DNA"/>
</dbReference>
<proteinExistence type="predicted"/>
<dbReference type="Proteomes" id="UP000288805">
    <property type="component" value="Unassembled WGS sequence"/>
</dbReference>
<evidence type="ECO:0000313" key="2">
    <source>
        <dbReference type="Proteomes" id="UP000288805"/>
    </source>
</evidence>
<reference evidence="1 2" key="1">
    <citation type="journal article" date="2018" name="PLoS Genet.">
        <title>Population sequencing reveals clonal diversity and ancestral inbreeding in the grapevine cultivar Chardonnay.</title>
        <authorList>
            <person name="Roach M.J."/>
            <person name="Johnson D.L."/>
            <person name="Bohlmann J."/>
            <person name="van Vuuren H.J."/>
            <person name="Jones S.J."/>
            <person name="Pretorius I.S."/>
            <person name="Schmidt S.A."/>
            <person name="Borneman A.R."/>
        </authorList>
    </citation>
    <scope>NUCLEOTIDE SEQUENCE [LARGE SCALE GENOMIC DNA]</scope>
    <source>
        <strain evidence="2">cv. Chardonnay</strain>
        <tissue evidence="1">Leaf</tissue>
    </source>
</reference>
<protein>
    <submittedName>
        <fullName evidence="1">Uncharacterized protein</fullName>
    </submittedName>
</protein>
<comment type="caution">
    <text evidence="1">The sequence shown here is derived from an EMBL/GenBank/DDBJ whole genome shotgun (WGS) entry which is preliminary data.</text>
</comment>
<sequence length="324" mass="36746">MFDHSLILLEEGGVRRGMTPFRFESMWPRQRIERYGEGAMGRYFQDWEMDNVEEFLRKLYTLGRSRGEEGRMVWKASKSGEFLMKSFYSALELEGLVNGLEWELCEQEERKAWRTTPLAFMDNLEATQPKNLLRGAGQLSNLPYETRSVGKVFPFIPLFLLRPTRQRGGKSILPNKEREEWGGQHALGEKQGKPGGLVVQTPGAGCKLSGECESLATDVLRISVTEGSGHVCPGKLKRLPLPSDDRRGISDVRYPDGWNVGGQNSDVRYPGRMRENFRPGGMNDATYRKGPFACPREREPRGTLWEDPTVGDCANSSERFWTVA</sequence>
<evidence type="ECO:0000313" key="1">
    <source>
        <dbReference type="EMBL" id="RVW92957.1"/>
    </source>
</evidence>
<name>A0A438I8G8_VITVI</name>
<accession>A0A438I8G8</accession>